<gene>
    <name evidence="1" type="ORF">Tco_0953340</name>
</gene>
<dbReference type="EMBL" id="BQNB010015829">
    <property type="protein sequence ID" value="GJT44625.1"/>
    <property type="molecule type" value="Genomic_DNA"/>
</dbReference>
<reference evidence="1" key="2">
    <citation type="submission" date="2022-01" db="EMBL/GenBank/DDBJ databases">
        <authorList>
            <person name="Yamashiro T."/>
            <person name="Shiraishi A."/>
            <person name="Satake H."/>
            <person name="Nakayama K."/>
        </authorList>
    </citation>
    <scope>NUCLEOTIDE SEQUENCE</scope>
</reference>
<name>A0ABQ5DZL8_9ASTR</name>
<dbReference type="Proteomes" id="UP001151760">
    <property type="component" value="Unassembled WGS sequence"/>
</dbReference>
<reference evidence="1" key="1">
    <citation type="journal article" date="2022" name="Int. J. Mol. Sci.">
        <title>Draft Genome of Tanacetum Coccineum: Genomic Comparison of Closely Related Tanacetum-Family Plants.</title>
        <authorList>
            <person name="Yamashiro T."/>
            <person name="Shiraishi A."/>
            <person name="Nakayama K."/>
            <person name="Satake H."/>
        </authorList>
    </citation>
    <scope>NUCLEOTIDE SEQUENCE</scope>
</reference>
<protein>
    <submittedName>
        <fullName evidence="1">Uncharacterized protein</fullName>
    </submittedName>
</protein>
<comment type="caution">
    <text evidence="1">The sequence shown here is derived from an EMBL/GenBank/DDBJ whole genome shotgun (WGS) entry which is preliminary data.</text>
</comment>
<proteinExistence type="predicted"/>
<evidence type="ECO:0000313" key="2">
    <source>
        <dbReference type="Proteomes" id="UP001151760"/>
    </source>
</evidence>
<sequence length="190" mass="21174">MVVEQLEVCIPGALFNSLWDIDKCGKLCKCLWTMSILVRYTCLNGCTTPQASQFHPHNFGMLYVAGKSDSGTVQAWLTINPNGVSCHCPRKVCACTARQMVFSSPWLTAKKESGSPLQTDLWLVQEGTALGKDLLKSVDGCQASCLLREVLPHLIPSVHRDTMYDCSLQYFVPAAPQSSYFEKIYLETWN</sequence>
<evidence type="ECO:0000313" key="1">
    <source>
        <dbReference type="EMBL" id="GJT44625.1"/>
    </source>
</evidence>
<organism evidence="1 2">
    <name type="scientific">Tanacetum coccineum</name>
    <dbReference type="NCBI Taxonomy" id="301880"/>
    <lineage>
        <taxon>Eukaryota</taxon>
        <taxon>Viridiplantae</taxon>
        <taxon>Streptophyta</taxon>
        <taxon>Embryophyta</taxon>
        <taxon>Tracheophyta</taxon>
        <taxon>Spermatophyta</taxon>
        <taxon>Magnoliopsida</taxon>
        <taxon>eudicotyledons</taxon>
        <taxon>Gunneridae</taxon>
        <taxon>Pentapetalae</taxon>
        <taxon>asterids</taxon>
        <taxon>campanulids</taxon>
        <taxon>Asterales</taxon>
        <taxon>Asteraceae</taxon>
        <taxon>Asteroideae</taxon>
        <taxon>Anthemideae</taxon>
        <taxon>Anthemidinae</taxon>
        <taxon>Tanacetum</taxon>
    </lineage>
</organism>
<keyword evidence="2" id="KW-1185">Reference proteome</keyword>
<accession>A0ABQ5DZL8</accession>